<dbReference type="GeneID" id="97030240"/>
<dbReference type="NCBIfam" id="TIGR00334">
    <property type="entry name" value="5S_RNA_mat_M5"/>
    <property type="match status" value="1"/>
</dbReference>
<dbReference type="InterPro" id="IPR006171">
    <property type="entry name" value="TOPRIM_dom"/>
</dbReference>
<accession>A0A4R9C1E1</accession>
<evidence type="ECO:0000256" key="9">
    <source>
        <dbReference type="ARBA" id="ARBA00022842"/>
    </source>
</evidence>
<comment type="function">
    <text evidence="11">Required for correct processing of both the 5' and 3' ends of 5S rRNA precursor. Cleaves both sides of a double-stranded region yielding mature 5S rRNA in one step.</text>
</comment>
<keyword evidence="4 11" id="KW-0540">Nuclease</keyword>
<dbReference type="SMART" id="SM00493">
    <property type="entry name" value="TOPRIM"/>
    <property type="match status" value="1"/>
</dbReference>
<protein>
    <recommendedName>
        <fullName evidence="11 12">Ribonuclease M5</fullName>
        <ecNumber evidence="11 12">3.1.26.8</ecNumber>
    </recommendedName>
    <alternativeName>
        <fullName evidence="11">RNase M5</fullName>
    </alternativeName>
    <alternativeName>
        <fullName evidence="11">Ribosomal RNA terminal maturase M5</fullName>
    </alternativeName>
</protein>
<sequence length="182" mass="20320">MEKIKEIIVVEGKDDIIAVKRAFKGNIDVVATHGLGIKKNLLEELAKLNETKGIIVLTDPDYAGKRISNMIREYVPNAKFASISRNDATKGDNIGVENASDEAIIKAIDKARPIYEESKEIFSMEDIIDNGFSGLQNSKERRIKFCKIVGITYCNAKQLLTRLNAFGITREEFEKAVKQLGD</sequence>
<keyword evidence="7 11" id="KW-0255">Endonuclease</keyword>
<evidence type="ECO:0000313" key="15">
    <source>
        <dbReference type="Proteomes" id="UP000297454"/>
    </source>
</evidence>
<comment type="subcellular location">
    <subcellularLocation>
        <location evidence="11">Cytoplasm</location>
    </subcellularLocation>
</comment>
<dbReference type="PANTHER" id="PTHR39156">
    <property type="entry name" value="RIBONUCLEASE M5"/>
    <property type="match status" value="1"/>
</dbReference>
<evidence type="ECO:0000256" key="6">
    <source>
        <dbReference type="ARBA" id="ARBA00022730"/>
    </source>
</evidence>
<comment type="similarity">
    <text evidence="11">Belongs to the ribonuclease M5 family.</text>
</comment>
<dbReference type="Pfam" id="PF13331">
    <property type="entry name" value="DUF4093"/>
    <property type="match status" value="1"/>
</dbReference>
<evidence type="ECO:0000313" key="14">
    <source>
        <dbReference type="EMBL" id="TFF66312.1"/>
    </source>
</evidence>
<evidence type="ECO:0000256" key="5">
    <source>
        <dbReference type="ARBA" id="ARBA00022723"/>
    </source>
</evidence>
<dbReference type="EMBL" id="SCFR01000011">
    <property type="protein sequence ID" value="TFF66312.1"/>
    <property type="molecule type" value="Genomic_DNA"/>
</dbReference>
<dbReference type="SUPFAM" id="SSF110455">
    <property type="entry name" value="Toprim domain"/>
    <property type="match status" value="1"/>
</dbReference>
<dbReference type="GO" id="GO:0043822">
    <property type="term" value="F:ribonuclease M5 activity"/>
    <property type="evidence" value="ECO:0007669"/>
    <property type="project" value="UniProtKB-UniRule"/>
</dbReference>
<evidence type="ECO:0000256" key="2">
    <source>
        <dbReference type="ARBA" id="ARBA00022517"/>
    </source>
</evidence>
<keyword evidence="9" id="KW-0460">Magnesium</keyword>
<evidence type="ECO:0000256" key="4">
    <source>
        <dbReference type="ARBA" id="ARBA00022722"/>
    </source>
</evidence>
<evidence type="ECO:0000256" key="11">
    <source>
        <dbReference type="HAMAP-Rule" id="MF_01469"/>
    </source>
</evidence>
<keyword evidence="6 11" id="KW-0699">rRNA-binding</keyword>
<evidence type="ECO:0000256" key="3">
    <source>
        <dbReference type="ARBA" id="ARBA00022552"/>
    </source>
</evidence>
<dbReference type="InterPro" id="IPR004466">
    <property type="entry name" value="RNase_M5"/>
</dbReference>
<dbReference type="GO" id="GO:0019843">
    <property type="term" value="F:rRNA binding"/>
    <property type="evidence" value="ECO:0007669"/>
    <property type="project" value="UniProtKB-KW"/>
</dbReference>
<dbReference type="Proteomes" id="UP000297454">
    <property type="component" value="Unassembled WGS sequence"/>
</dbReference>
<dbReference type="InterPro" id="IPR034141">
    <property type="entry name" value="TOPRIM_RNase_M5-like"/>
</dbReference>
<feature type="domain" description="Toprim" evidence="13">
    <location>
        <begin position="5"/>
        <end position="88"/>
    </location>
</feature>
<comment type="catalytic activity">
    <reaction evidence="11">
        <text>Endonucleolytic cleavage of RNA, removing 21 and 42 nucleotides, respectively, from the 5'- and 3'-termini of a 5S-rRNA precursor.</text>
        <dbReference type="EC" id="3.1.26.8"/>
    </reaction>
</comment>
<keyword evidence="15" id="KW-1185">Reference proteome</keyword>
<dbReference type="GO" id="GO:0005737">
    <property type="term" value="C:cytoplasm"/>
    <property type="evidence" value="ECO:0007669"/>
    <property type="project" value="UniProtKB-SubCell"/>
</dbReference>
<evidence type="ECO:0000256" key="8">
    <source>
        <dbReference type="ARBA" id="ARBA00022801"/>
    </source>
</evidence>
<keyword evidence="3 11" id="KW-0698">rRNA processing</keyword>
<dbReference type="GO" id="GO:0006364">
    <property type="term" value="P:rRNA processing"/>
    <property type="evidence" value="ECO:0007669"/>
    <property type="project" value="UniProtKB-UniRule"/>
</dbReference>
<dbReference type="Gene3D" id="3.40.1360.10">
    <property type="match status" value="1"/>
</dbReference>
<dbReference type="EC" id="3.1.26.8" evidence="11 12"/>
<organism evidence="14 15">
    <name type="scientific">Helcococcus ovis</name>
    <dbReference type="NCBI Taxonomy" id="72026"/>
    <lineage>
        <taxon>Bacteria</taxon>
        <taxon>Bacillati</taxon>
        <taxon>Bacillota</taxon>
        <taxon>Tissierellia</taxon>
        <taxon>Tissierellales</taxon>
        <taxon>Peptoniphilaceae</taxon>
        <taxon>Helcococcus</taxon>
    </lineage>
</organism>
<keyword evidence="5" id="KW-0479">Metal-binding</keyword>
<comment type="caution">
    <text evidence="14">The sequence shown here is derived from an EMBL/GenBank/DDBJ whole genome shotgun (WGS) entry which is preliminary data.</text>
</comment>
<dbReference type="AlphaFoldDB" id="A0A4R9C1E1"/>
<dbReference type="Pfam" id="PF01751">
    <property type="entry name" value="Toprim"/>
    <property type="match status" value="1"/>
</dbReference>
<dbReference type="PANTHER" id="PTHR39156:SF1">
    <property type="entry name" value="RIBONUCLEASE M5"/>
    <property type="match status" value="1"/>
</dbReference>
<proteinExistence type="inferred from homology"/>
<dbReference type="CDD" id="cd01027">
    <property type="entry name" value="TOPRIM_RNase_M5_like"/>
    <property type="match status" value="1"/>
</dbReference>
<reference evidence="14 15" key="1">
    <citation type="submission" date="2019-01" db="EMBL/GenBank/DDBJ databases">
        <title>Draft Genome Sequences of Helcococcus ovis Strains Isolated from the Uterus and Vagina of Dairy Cows with Metritis.</title>
        <authorList>
            <person name="Cunha F."/>
            <person name="Jeon S.J."/>
            <person name="Kutzer P."/>
            <person name="Galvao K.N."/>
        </authorList>
    </citation>
    <scope>NUCLEOTIDE SEQUENCE [LARGE SCALE GENOMIC DNA]</scope>
    <source>
        <strain evidence="14 15">KG-37</strain>
    </source>
</reference>
<dbReference type="InterPro" id="IPR025156">
    <property type="entry name" value="RNase_M5_C"/>
</dbReference>
<evidence type="ECO:0000256" key="7">
    <source>
        <dbReference type="ARBA" id="ARBA00022759"/>
    </source>
</evidence>
<keyword evidence="10 11" id="KW-0694">RNA-binding</keyword>
<evidence type="ECO:0000256" key="12">
    <source>
        <dbReference type="NCBIfam" id="TIGR00334"/>
    </source>
</evidence>
<dbReference type="RefSeq" id="WP_134711235.1">
    <property type="nucleotide sequence ID" value="NZ_CP119081.1"/>
</dbReference>
<dbReference type="HAMAP" id="MF_01469">
    <property type="entry name" value="RNase_M5"/>
    <property type="match status" value="1"/>
</dbReference>
<keyword evidence="1 11" id="KW-0963">Cytoplasm</keyword>
<dbReference type="PROSITE" id="PS50880">
    <property type="entry name" value="TOPRIM"/>
    <property type="match status" value="1"/>
</dbReference>
<keyword evidence="8 11" id="KW-0378">Hydrolase</keyword>
<evidence type="ECO:0000259" key="13">
    <source>
        <dbReference type="PROSITE" id="PS50880"/>
    </source>
</evidence>
<dbReference type="GO" id="GO:0046872">
    <property type="term" value="F:metal ion binding"/>
    <property type="evidence" value="ECO:0007669"/>
    <property type="project" value="UniProtKB-KW"/>
</dbReference>
<keyword evidence="2 11" id="KW-0690">Ribosome biogenesis</keyword>
<gene>
    <name evidence="11 14" type="primary">rnmV</name>
    <name evidence="14" type="ORF">EQF91_04270</name>
</gene>
<evidence type="ECO:0000256" key="10">
    <source>
        <dbReference type="ARBA" id="ARBA00022884"/>
    </source>
</evidence>
<evidence type="ECO:0000256" key="1">
    <source>
        <dbReference type="ARBA" id="ARBA00022490"/>
    </source>
</evidence>
<name>A0A4R9C1E1_9FIRM</name>
<dbReference type="OrthoDB" id="9791329at2"/>